<dbReference type="GO" id="GO:0003677">
    <property type="term" value="F:DNA binding"/>
    <property type="evidence" value="ECO:0007669"/>
    <property type="project" value="UniProtKB-KW"/>
</dbReference>
<feature type="domain" description="Tyr recombinase" evidence="5">
    <location>
        <begin position="231"/>
        <end position="417"/>
    </location>
</feature>
<keyword evidence="2" id="KW-0229">DNA integration</keyword>
<dbReference type="Pfam" id="PF13356">
    <property type="entry name" value="Arm-DNA-bind_3"/>
    <property type="match status" value="1"/>
</dbReference>
<evidence type="ECO:0000256" key="3">
    <source>
        <dbReference type="ARBA" id="ARBA00023125"/>
    </source>
</evidence>
<evidence type="ECO:0000256" key="1">
    <source>
        <dbReference type="ARBA" id="ARBA00008857"/>
    </source>
</evidence>
<dbReference type="Gene3D" id="1.10.150.130">
    <property type="match status" value="1"/>
</dbReference>
<dbReference type="Proteomes" id="UP000634004">
    <property type="component" value="Unassembled WGS sequence"/>
</dbReference>
<evidence type="ECO:0000256" key="2">
    <source>
        <dbReference type="ARBA" id="ARBA00022908"/>
    </source>
</evidence>
<dbReference type="Gene3D" id="3.30.160.390">
    <property type="entry name" value="Integrase, DNA-binding domain"/>
    <property type="match status" value="1"/>
</dbReference>
<name>A0A8J3CTD4_9PROT</name>
<organism evidence="6 7">
    <name type="scientific">Algimonas arctica</name>
    <dbReference type="NCBI Taxonomy" id="1479486"/>
    <lineage>
        <taxon>Bacteria</taxon>
        <taxon>Pseudomonadati</taxon>
        <taxon>Pseudomonadota</taxon>
        <taxon>Alphaproteobacteria</taxon>
        <taxon>Maricaulales</taxon>
        <taxon>Robiginitomaculaceae</taxon>
        <taxon>Algimonas</taxon>
    </lineage>
</organism>
<dbReference type="Pfam" id="PF00589">
    <property type="entry name" value="Phage_integrase"/>
    <property type="match status" value="1"/>
</dbReference>
<dbReference type="PANTHER" id="PTHR30629:SF2">
    <property type="entry name" value="PROPHAGE INTEGRASE INTS-RELATED"/>
    <property type="match status" value="1"/>
</dbReference>
<evidence type="ECO:0000259" key="5">
    <source>
        <dbReference type="PROSITE" id="PS51898"/>
    </source>
</evidence>
<dbReference type="GO" id="GO:0006310">
    <property type="term" value="P:DNA recombination"/>
    <property type="evidence" value="ECO:0007669"/>
    <property type="project" value="UniProtKB-KW"/>
</dbReference>
<dbReference type="InterPro" id="IPR025166">
    <property type="entry name" value="Integrase_DNA_bind_dom"/>
</dbReference>
<dbReference type="SUPFAM" id="SSF56349">
    <property type="entry name" value="DNA breaking-rejoining enzymes"/>
    <property type="match status" value="1"/>
</dbReference>
<reference evidence="6" key="2">
    <citation type="submission" date="2020-09" db="EMBL/GenBank/DDBJ databases">
        <authorList>
            <person name="Sun Q."/>
            <person name="Kim S."/>
        </authorList>
    </citation>
    <scope>NUCLEOTIDE SEQUENCE</scope>
    <source>
        <strain evidence="6">KCTC 32513</strain>
    </source>
</reference>
<dbReference type="Gene3D" id="1.10.443.10">
    <property type="entry name" value="Intergrase catalytic core"/>
    <property type="match status" value="1"/>
</dbReference>
<sequence>MPRQDSCNTATIHRLKDVGDYTFAGEQGLELRITKAGTRTWRWCGRVKTNAAGQSPKCSISLGHLKTAVKGRPCNDDLKRIRSLAKTCAEQAARGIDPKAAKLEAVRAENAAEALRLKEQGEALTVSDLWDYYRQPNGALSTLSERAPAEAESIWRIHLQEPFGSTVAATITAQDVKTFYRDIEKRGRSADKHLALLSNIMREGMERGVFASNPCAGASKAVRGHKAKKDTVKSAIPTQGELGRILELAYEKRRLYGLLVDFAASTGLRQMPTLVCRWEWLRGPESDRSATITVPKEFMKSGREHVLPLTERLWGNLSQWRTRGNVERLNGYVFPSPNDPSGGKPIGKPRRWWRDILTEVGLPSANWHSLRKYAATEMARNGVPVHVARQVLDHADISTTMLYFDEADDSDLIKAMNAVGSTISNTPQEKAAPTVVPLHAKPAT</sequence>
<evidence type="ECO:0000313" key="7">
    <source>
        <dbReference type="Proteomes" id="UP000634004"/>
    </source>
</evidence>
<accession>A0A8J3CTD4</accession>
<dbReference type="InterPro" id="IPR010998">
    <property type="entry name" value="Integrase_recombinase_N"/>
</dbReference>
<dbReference type="InterPro" id="IPR013762">
    <property type="entry name" value="Integrase-like_cat_sf"/>
</dbReference>
<dbReference type="AlphaFoldDB" id="A0A8J3CTD4"/>
<evidence type="ECO:0000313" key="6">
    <source>
        <dbReference type="EMBL" id="GHA98640.1"/>
    </source>
</evidence>
<gene>
    <name evidence="6" type="ORF">GCM10009069_21960</name>
</gene>
<dbReference type="RefSeq" id="WP_189498376.1">
    <property type="nucleotide sequence ID" value="NZ_BMZH01000009.1"/>
</dbReference>
<keyword evidence="3" id="KW-0238">DNA-binding</keyword>
<dbReference type="PANTHER" id="PTHR30629">
    <property type="entry name" value="PROPHAGE INTEGRASE"/>
    <property type="match status" value="1"/>
</dbReference>
<reference evidence="6" key="1">
    <citation type="journal article" date="2014" name="Int. J. Syst. Evol. Microbiol.">
        <title>Complete genome sequence of Corynebacterium casei LMG S-19264T (=DSM 44701T), isolated from a smear-ripened cheese.</title>
        <authorList>
            <consortium name="US DOE Joint Genome Institute (JGI-PGF)"/>
            <person name="Walter F."/>
            <person name="Albersmeier A."/>
            <person name="Kalinowski J."/>
            <person name="Ruckert C."/>
        </authorList>
    </citation>
    <scope>NUCLEOTIDE SEQUENCE</scope>
    <source>
        <strain evidence="6">KCTC 32513</strain>
    </source>
</reference>
<protein>
    <submittedName>
        <fullName evidence="6">Integrase</fullName>
    </submittedName>
</protein>
<evidence type="ECO:0000256" key="4">
    <source>
        <dbReference type="ARBA" id="ARBA00023172"/>
    </source>
</evidence>
<comment type="similarity">
    <text evidence="1">Belongs to the 'phage' integrase family.</text>
</comment>
<keyword evidence="7" id="KW-1185">Reference proteome</keyword>
<dbReference type="PROSITE" id="PS51898">
    <property type="entry name" value="TYR_RECOMBINASE"/>
    <property type="match status" value="1"/>
</dbReference>
<dbReference type="InterPro" id="IPR050808">
    <property type="entry name" value="Phage_Integrase"/>
</dbReference>
<keyword evidence="4" id="KW-0233">DNA recombination</keyword>
<dbReference type="InterPro" id="IPR002104">
    <property type="entry name" value="Integrase_catalytic"/>
</dbReference>
<dbReference type="GO" id="GO:0015074">
    <property type="term" value="P:DNA integration"/>
    <property type="evidence" value="ECO:0007669"/>
    <property type="project" value="UniProtKB-KW"/>
</dbReference>
<comment type="caution">
    <text evidence="6">The sequence shown here is derived from an EMBL/GenBank/DDBJ whole genome shotgun (WGS) entry which is preliminary data.</text>
</comment>
<dbReference type="InterPro" id="IPR011010">
    <property type="entry name" value="DNA_brk_join_enz"/>
</dbReference>
<dbReference type="InterPro" id="IPR038488">
    <property type="entry name" value="Integrase_DNA-bd_sf"/>
</dbReference>
<dbReference type="EMBL" id="BMZH01000009">
    <property type="protein sequence ID" value="GHA98640.1"/>
    <property type="molecule type" value="Genomic_DNA"/>
</dbReference>
<proteinExistence type="inferred from homology"/>